<reference evidence="1" key="2">
    <citation type="submission" date="2014-06" db="EMBL/GenBank/DDBJ databases">
        <authorList>
            <person name="Hu T."/>
            <person name="Eisen M.B."/>
            <person name="Thornton K.R."/>
            <person name="Andolfatto P."/>
        </authorList>
    </citation>
    <scope>NUCLEOTIDE SEQUENCE</scope>
    <source>
        <strain evidence="1">W501</strain>
    </source>
</reference>
<evidence type="ECO:0000313" key="1">
    <source>
        <dbReference type="EMBL" id="KMY97314.1"/>
    </source>
</evidence>
<dbReference type="AlphaFoldDB" id="A0A0J9RPJ9"/>
<dbReference type="OrthoDB" id="7859678at2759"/>
<gene>
    <name evidence="1" type="primary">Dsim\GD27087</name>
    <name evidence="1" type="ORF">Dsimw501_GD27087</name>
</gene>
<organism evidence="1">
    <name type="scientific">Drosophila simulans</name>
    <name type="common">Fruit fly</name>
    <dbReference type="NCBI Taxonomy" id="7240"/>
    <lineage>
        <taxon>Eukaryota</taxon>
        <taxon>Metazoa</taxon>
        <taxon>Ecdysozoa</taxon>
        <taxon>Arthropoda</taxon>
        <taxon>Hexapoda</taxon>
        <taxon>Insecta</taxon>
        <taxon>Pterygota</taxon>
        <taxon>Neoptera</taxon>
        <taxon>Endopterygota</taxon>
        <taxon>Diptera</taxon>
        <taxon>Brachycera</taxon>
        <taxon>Muscomorpha</taxon>
        <taxon>Ephydroidea</taxon>
        <taxon>Drosophilidae</taxon>
        <taxon>Drosophila</taxon>
        <taxon>Sophophora</taxon>
    </lineage>
</organism>
<reference evidence="1" key="1">
    <citation type="journal article" date="2013" name="Genome Res.">
        <title>A second-generation assembly of the Drosophila simulans genome provides new insights into patterns of lineage-specific divergence.</title>
        <authorList>
            <person name="Hu T.T."/>
            <person name="Eisen M.B."/>
            <person name="Thornton K.R."/>
            <person name="Andolfatto P."/>
        </authorList>
    </citation>
    <scope>NUCLEOTIDE SEQUENCE [LARGE SCALE GENOMIC DNA]</scope>
    <source>
        <strain evidence="1">W501</strain>
    </source>
</reference>
<sequence length="81" mass="9844">MRNNQADNTQRQKLGLERKRQWQRRVWELTMAVATLVALVKRVITSKHQKWHSKLCGKRSNCKIYCHNILKNKLFHPFWRS</sequence>
<dbReference type="KEGG" id="dsi:Dsimw501_GD27087"/>
<dbReference type="Proteomes" id="UP000035880">
    <property type="component" value="Chromosome 3L"/>
</dbReference>
<accession>A0A0J9RPJ9</accession>
<reference evidence="1" key="3">
    <citation type="submission" date="2015-04" db="EMBL/GenBank/DDBJ databases">
        <authorList>
            <consortium name="FlyBase"/>
        </authorList>
    </citation>
    <scope>NUCLEOTIDE SEQUENCE</scope>
    <source>
        <strain evidence="1">W501</strain>
    </source>
</reference>
<name>A0A0J9RPJ9_DROSI</name>
<dbReference type="EMBL" id="CM002912">
    <property type="protein sequence ID" value="KMY97314.1"/>
    <property type="molecule type" value="Genomic_DNA"/>
</dbReference>
<proteinExistence type="predicted"/>
<protein>
    <submittedName>
        <fullName evidence="1">Uncharacterized protein</fullName>
    </submittedName>
</protein>